<comment type="caution">
    <text evidence="3">The sequence shown here is derived from an EMBL/GenBank/DDBJ whole genome shotgun (WGS) entry which is preliminary data.</text>
</comment>
<name>A0ABU0BTZ5_9HYPH</name>
<feature type="transmembrane region" description="Helical" evidence="2">
    <location>
        <begin position="12"/>
        <end position="32"/>
    </location>
</feature>
<evidence type="ECO:0000256" key="2">
    <source>
        <dbReference type="SAM" id="Phobius"/>
    </source>
</evidence>
<feature type="compositionally biased region" description="Basic and acidic residues" evidence="1">
    <location>
        <begin position="132"/>
        <end position="181"/>
    </location>
</feature>
<dbReference type="Pfam" id="PF06059">
    <property type="entry name" value="DUF930"/>
    <property type="match status" value="1"/>
</dbReference>
<dbReference type="InterPro" id="IPR009273">
    <property type="entry name" value="DUF930"/>
</dbReference>
<dbReference type="EMBL" id="JAUSVF010000001">
    <property type="protein sequence ID" value="MDQ0321159.1"/>
    <property type="molecule type" value="Genomic_DNA"/>
</dbReference>
<keyword evidence="4" id="KW-1185">Reference proteome</keyword>
<organism evidence="3 4">
    <name type="scientific">Pararhizobium capsulatum DSM 1112</name>
    <dbReference type="NCBI Taxonomy" id="1121113"/>
    <lineage>
        <taxon>Bacteria</taxon>
        <taxon>Pseudomonadati</taxon>
        <taxon>Pseudomonadota</taxon>
        <taxon>Alphaproteobacteria</taxon>
        <taxon>Hyphomicrobiales</taxon>
        <taxon>Rhizobiaceae</taxon>
        <taxon>Rhizobium/Agrobacterium group</taxon>
        <taxon>Pararhizobium</taxon>
    </lineage>
</organism>
<accession>A0ABU0BTZ5</accession>
<protein>
    <submittedName>
        <fullName evidence="3">Chemotaxis protein histidine kinase CheA</fullName>
    </submittedName>
</protein>
<gene>
    <name evidence="3" type="ORF">QO002_003297</name>
</gene>
<evidence type="ECO:0000313" key="4">
    <source>
        <dbReference type="Proteomes" id="UP001230207"/>
    </source>
</evidence>
<feature type="compositionally biased region" description="Basic and acidic residues" evidence="1">
    <location>
        <begin position="106"/>
        <end position="118"/>
    </location>
</feature>
<feature type="region of interest" description="Disordered" evidence="1">
    <location>
        <begin position="47"/>
        <end position="189"/>
    </location>
</feature>
<dbReference type="Proteomes" id="UP001230207">
    <property type="component" value="Unassembled WGS sequence"/>
</dbReference>
<proteinExistence type="predicted"/>
<feature type="compositionally biased region" description="Basic and acidic residues" evidence="1">
    <location>
        <begin position="58"/>
        <end position="71"/>
    </location>
</feature>
<keyword evidence="3" id="KW-0808">Transferase</keyword>
<keyword evidence="2" id="KW-1133">Transmembrane helix</keyword>
<feature type="compositionally biased region" description="Low complexity" evidence="1">
    <location>
        <begin position="79"/>
        <end position="92"/>
    </location>
</feature>
<reference evidence="3 4" key="1">
    <citation type="submission" date="2023-07" db="EMBL/GenBank/DDBJ databases">
        <title>Genomic Encyclopedia of Type Strains, Phase IV (KMG-IV): sequencing the most valuable type-strain genomes for metagenomic binning, comparative biology and taxonomic classification.</title>
        <authorList>
            <person name="Goeker M."/>
        </authorList>
    </citation>
    <scope>NUCLEOTIDE SEQUENCE [LARGE SCALE GENOMIC DNA]</scope>
    <source>
        <strain evidence="3 4">DSM 1112</strain>
    </source>
</reference>
<dbReference type="GO" id="GO:0016301">
    <property type="term" value="F:kinase activity"/>
    <property type="evidence" value="ECO:0007669"/>
    <property type="project" value="UniProtKB-KW"/>
</dbReference>
<keyword evidence="2" id="KW-0472">Membrane</keyword>
<keyword evidence="2" id="KW-0812">Transmembrane</keyword>
<evidence type="ECO:0000313" key="3">
    <source>
        <dbReference type="EMBL" id="MDQ0321159.1"/>
    </source>
</evidence>
<dbReference type="RefSeq" id="WP_307231527.1">
    <property type="nucleotide sequence ID" value="NZ_JAUSVF010000001.1"/>
</dbReference>
<evidence type="ECO:0000256" key="1">
    <source>
        <dbReference type="SAM" id="MobiDB-lite"/>
    </source>
</evidence>
<keyword evidence="3" id="KW-0418">Kinase</keyword>
<sequence>MQQQIKRRWKEIGWGTIVSVALHIAVGLVLLFQLPMPDFTPPAEETISVEIVPPPPEKAAEPTPEEKKAEEQPPPPPQEQQAQEQPAAEQPPAEVPIPVLRPVYEFADKDTGAKRADEGNSSEDQPLPQPEKTVEEEAKPPEPEKTAQEEVKPPEPEKTAQEEAKSPEPEKAAEAEKKPEIEALTAMADAVPSEKAYPLPGVVEADSKAPAEAEKPEEIDKEIPEVKKLFSKDVSDDPIARTAMGNLSRSERIARLCSSELYAQLQNGSPAYKAELVPSYDLPKGNILKVQRAAFRARNRWYDLSFRCEVDAEGTRIYSFGFDVGAEVPKSQWRSRGFPSS</sequence>